<dbReference type="PROSITE" id="PS50003">
    <property type="entry name" value="PH_DOMAIN"/>
    <property type="match status" value="1"/>
</dbReference>
<feature type="compositionally biased region" description="Basic and acidic residues" evidence="1">
    <location>
        <begin position="479"/>
        <end position="489"/>
    </location>
</feature>
<dbReference type="Bgee" id="ENSLACG00000000837">
    <property type="expression patterns" value="Expressed in pelvic fin"/>
</dbReference>
<accession>H2ZU66</accession>
<dbReference type="eggNOG" id="KOG1829">
    <property type="taxonomic scope" value="Eukaryota"/>
</dbReference>
<dbReference type="SUPFAM" id="SSF50729">
    <property type="entry name" value="PH domain-like"/>
    <property type="match status" value="2"/>
</dbReference>
<reference evidence="4" key="1">
    <citation type="submission" date="2011-08" db="EMBL/GenBank/DDBJ databases">
        <title>The draft genome of Latimeria chalumnae.</title>
        <authorList>
            <person name="Di Palma F."/>
            <person name="Alfoldi J."/>
            <person name="Johnson J."/>
            <person name="Berlin A."/>
            <person name="Gnerre S."/>
            <person name="Jaffe D."/>
            <person name="MacCallum I."/>
            <person name="Young S."/>
            <person name="Walker B.J."/>
            <person name="Lander E."/>
            <person name="Lindblad-Toh K."/>
        </authorList>
    </citation>
    <scope>NUCLEOTIDE SEQUENCE [LARGE SCALE GENOMIC DNA]</scope>
    <source>
        <strain evidence="4">Wild caught</strain>
    </source>
</reference>
<dbReference type="InParanoid" id="H2ZU66"/>
<dbReference type="AlphaFoldDB" id="H2ZU66"/>
<dbReference type="Gene3D" id="2.30.29.30">
    <property type="entry name" value="Pleckstrin-homology domain (PH domain)/Phosphotyrosine-binding domain (PTB)"/>
    <property type="match status" value="1"/>
</dbReference>
<dbReference type="Ensembl" id="ENSLACT00000000946.1">
    <property type="protein sequence ID" value="ENSLACP00000000937.1"/>
    <property type="gene ID" value="ENSLACG00000000837.1"/>
</dbReference>
<reference evidence="3" key="2">
    <citation type="submission" date="2025-08" db="UniProtKB">
        <authorList>
            <consortium name="Ensembl"/>
        </authorList>
    </citation>
    <scope>IDENTIFICATION</scope>
</reference>
<dbReference type="Pfam" id="PF00169">
    <property type="entry name" value="PH"/>
    <property type="match status" value="1"/>
</dbReference>
<dbReference type="OMA" id="KECYVEL"/>
<keyword evidence="4" id="KW-1185">Reference proteome</keyword>
<dbReference type="Proteomes" id="UP000008672">
    <property type="component" value="Unassembled WGS sequence"/>
</dbReference>
<dbReference type="InterPro" id="IPR001849">
    <property type="entry name" value="PH_domain"/>
</dbReference>
<evidence type="ECO:0000313" key="3">
    <source>
        <dbReference type="Ensembl" id="ENSLACP00000000937.1"/>
    </source>
</evidence>
<evidence type="ECO:0000259" key="2">
    <source>
        <dbReference type="PROSITE" id="PS50003"/>
    </source>
</evidence>
<dbReference type="STRING" id="7897.ENSLACP00000000937"/>
<sequence length="521" mass="58613">MEALEVEDISPALEATEDFFSVFGNKLDGRTLQQEVVYGIQEVSELVGHEIRDDTGEKVVRGGNRNGTEMVESGTFWDLCKTGILETKAQNVFSYKGQLNIPKSATVNNSIWGDEEEASTFSIFRMSQGRKNRPCSTNGVAVHMKETSNFRPGHNRSHSEISYLDQQCISKVVAAQQLSEKNPLLPLKEVFRAVHFLPSLEKLKDAQTETPHDKTFPNIVKKGYLETRLDHTMCWSSCYAELSPSRLRLHSLEASGNQHPCTVYPLSHFQSITLAGNHETLIVDAVFVNATKLQLKAQSPWEARDWGQRLWERVHALQLVHEGRLENSSSSQRYICNGDCGCNVQHKLSEVSRPIVLPININQHQNALKSGTLYKLTEQNNWEVFTFVLKKRHLVTFQADSLSEDPLFTYSMKACLAVQTDGSKGHTSCFQIVFPQDVLCLRAETEEKAHEWMEALKSVMKSAKSSVQSGQVPLRNKPHRDQQTKEQQKSKRQSVTTSFLGILTTLAVEKGLTAQSFRCAG</sequence>
<dbReference type="PANTHER" id="PTHR12326">
    <property type="entry name" value="PLECKSTRIN HOMOLOGY DOMAIN CONTAINING PROTEIN"/>
    <property type="match status" value="1"/>
</dbReference>
<dbReference type="HOGENOM" id="CLU_021585_0_0_1"/>
<dbReference type="InterPro" id="IPR051366">
    <property type="entry name" value="DEF8"/>
</dbReference>
<reference evidence="3" key="3">
    <citation type="submission" date="2025-09" db="UniProtKB">
        <authorList>
            <consortium name="Ensembl"/>
        </authorList>
    </citation>
    <scope>IDENTIFICATION</scope>
</reference>
<dbReference type="EMBL" id="AFYH01255050">
    <property type="status" value="NOT_ANNOTATED_CDS"/>
    <property type="molecule type" value="Genomic_DNA"/>
</dbReference>
<name>H2ZU66_LATCH</name>
<dbReference type="SMART" id="SM00233">
    <property type="entry name" value="PH"/>
    <property type="match status" value="2"/>
</dbReference>
<evidence type="ECO:0000256" key="1">
    <source>
        <dbReference type="SAM" id="MobiDB-lite"/>
    </source>
</evidence>
<dbReference type="EMBL" id="AFYH01255048">
    <property type="status" value="NOT_ANNOTATED_CDS"/>
    <property type="molecule type" value="Genomic_DNA"/>
</dbReference>
<protein>
    <submittedName>
        <fullName evidence="3">Pleckstrin homology domain containing M3</fullName>
    </submittedName>
</protein>
<organism evidence="3 4">
    <name type="scientific">Latimeria chalumnae</name>
    <name type="common">Coelacanth</name>
    <dbReference type="NCBI Taxonomy" id="7897"/>
    <lineage>
        <taxon>Eukaryota</taxon>
        <taxon>Metazoa</taxon>
        <taxon>Chordata</taxon>
        <taxon>Craniata</taxon>
        <taxon>Vertebrata</taxon>
        <taxon>Euteleostomi</taxon>
        <taxon>Coelacanthiformes</taxon>
        <taxon>Coelacanthidae</taxon>
        <taxon>Latimeria</taxon>
    </lineage>
</organism>
<dbReference type="InterPro" id="IPR011993">
    <property type="entry name" value="PH-like_dom_sf"/>
</dbReference>
<evidence type="ECO:0000313" key="4">
    <source>
        <dbReference type="Proteomes" id="UP000008672"/>
    </source>
</evidence>
<dbReference type="GeneTree" id="ENSGT00940000159743"/>
<feature type="region of interest" description="Disordered" evidence="1">
    <location>
        <begin position="466"/>
        <end position="493"/>
    </location>
</feature>
<dbReference type="FunCoup" id="H2ZU66">
    <property type="interactions" value="1528"/>
</dbReference>
<dbReference type="EMBL" id="AFYH01255049">
    <property type="status" value="NOT_ANNOTATED_CDS"/>
    <property type="molecule type" value="Genomic_DNA"/>
</dbReference>
<proteinExistence type="predicted"/>
<dbReference type="PANTHER" id="PTHR12326:SF10">
    <property type="entry name" value="PLECKSTRIN HOMOLOGY DOMAIN-CONTAINING FAMILY M MEMBER 3"/>
    <property type="match status" value="1"/>
</dbReference>
<feature type="domain" description="PH" evidence="2">
    <location>
        <begin position="366"/>
        <end position="461"/>
    </location>
</feature>
<gene>
    <name evidence="3" type="primary">PLEKHM3</name>
</gene>